<reference evidence="1 2" key="1">
    <citation type="journal article" date="2023" name="J. Hered.">
        <title>Chromosome-level genome of the wood stork (Mycteria americana) provides insight into avian chromosome evolution.</title>
        <authorList>
            <person name="Flamio R. Jr."/>
            <person name="Ramstad K.M."/>
        </authorList>
    </citation>
    <scope>NUCLEOTIDE SEQUENCE [LARGE SCALE GENOMIC DNA]</scope>
    <source>
        <strain evidence="1">JAX WOST 10</strain>
    </source>
</reference>
<comment type="caution">
    <text evidence="1">The sequence shown here is derived from an EMBL/GenBank/DDBJ whole genome shotgun (WGS) entry which is preliminary data.</text>
</comment>
<dbReference type="AlphaFoldDB" id="A0AAN7NSJ0"/>
<organism evidence="1 2">
    <name type="scientific">Mycteria americana</name>
    <name type="common">Wood stork</name>
    <dbReference type="NCBI Taxonomy" id="33587"/>
    <lineage>
        <taxon>Eukaryota</taxon>
        <taxon>Metazoa</taxon>
        <taxon>Chordata</taxon>
        <taxon>Craniata</taxon>
        <taxon>Vertebrata</taxon>
        <taxon>Euteleostomi</taxon>
        <taxon>Archelosauria</taxon>
        <taxon>Archosauria</taxon>
        <taxon>Dinosauria</taxon>
        <taxon>Saurischia</taxon>
        <taxon>Theropoda</taxon>
        <taxon>Coelurosauria</taxon>
        <taxon>Aves</taxon>
        <taxon>Neognathae</taxon>
        <taxon>Neoaves</taxon>
        <taxon>Aequornithes</taxon>
        <taxon>Ciconiiformes</taxon>
        <taxon>Ciconiidae</taxon>
        <taxon>Mycteria</taxon>
    </lineage>
</organism>
<sequence length="415" mass="45712">MFRCSIHVSPSLEQEAGLCPKEQAEGLCLTHSLLLRPLTLLRAQLAPAAWQPLDGQQRWVLSPLCSSRVVRDPADGVIHLRLLSKTGFIFRTGLLIKYARDVRNIPIGTRRDLQMSRLWQKQHQKRATPEGSGEDASRLTACRVFACAEAKGWPGTCRRTAAWTEALAVLWCNSWMRPLGDWAPWCAFEDHGETHNEHLDVVAESDEVSPQPPFLQAEQPQVPQPLPISLVLQTLPQLRCPSLDTLQPLNVSLVARGPTLNPAFEVRPHQCRVQGHDHCPTPAGHAIPDTSQDAIGFLGHLGTLLAHIQAAVDQHPQVLLCWAAFQPLFPKPVALHGVAVAHVQDLALGLVEPQTIDLSPWIQPVQVGHLVIGDQVGQAGPAFHEPMLAGPDPLVGLHMPVECTQDDLLHNFPRY</sequence>
<protein>
    <submittedName>
        <fullName evidence="1">Uncharacterized protein</fullName>
    </submittedName>
</protein>
<dbReference type="EMBL" id="JAUNZN010000008">
    <property type="protein sequence ID" value="KAK4817206.1"/>
    <property type="molecule type" value="Genomic_DNA"/>
</dbReference>
<gene>
    <name evidence="1" type="ORF">QYF61_003599</name>
</gene>
<evidence type="ECO:0000313" key="2">
    <source>
        <dbReference type="Proteomes" id="UP001333110"/>
    </source>
</evidence>
<name>A0AAN7NSJ0_MYCAM</name>
<keyword evidence="2" id="KW-1185">Reference proteome</keyword>
<evidence type="ECO:0000313" key="1">
    <source>
        <dbReference type="EMBL" id="KAK4817206.1"/>
    </source>
</evidence>
<dbReference type="Proteomes" id="UP001333110">
    <property type="component" value="Unassembled WGS sequence"/>
</dbReference>
<proteinExistence type="predicted"/>
<accession>A0AAN7NSJ0</accession>